<dbReference type="Proteomes" id="UP000254794">
    <property type="component" value="Unassembled WGS sequence"/>
</dbReference>
<evidence type="ECO:0000313" key="2">
    <source>
        <dbReference type="Proteomes" id="UP000254794"/>
    </source>
</evidence>
<name>A0A378JNB0_9GAMM</name>
<protein>
    <submittedName>
        <fullName evidence="1">Uncharacterized protein</fullName>
    </submittedName>
</protein>
<reference evidence="1 2" key="1">
    <citation type="submission" date="2018-06" db="EMBL/GenBank/DDBJ databases">
        <authorList>
            <consortium name="Pathogen Informatics"/>
            <person name="Doyle S."/>
        </authorList>
    </citation>
    <scope>NUCLEOTIDE SEQUENCE [LARGE SCALE GENOMIC DNA]</scope>
    <source>
        <strain evidence="1 2">NCTC13316</strain>
    </source>
</reference>
<organism evidence="1 2">
    <name type="scientific">Legionella busanensis</name>
    <dbReference type="NCBI Taxonomy" id="190655"/>
    <lineage>
        <taxon>Bacteria</taxon>
        <taxon>Pseudomonadati</taxon>
        <taxon>Pseudomonadota</taxon>
        <taxon>Gammaproteobacteria</taxon>
        <taxon>Legionellales</taxon>
        <taxon>Legionellaceae</taxon>
        <taxon>Legionella</taxon>
    </lineage>
</organism>
<dbReference type="OrthoDB" id="5637544at2"/>
<keyword evidence="2" id="KW-1185">Reference proteome</keyword>
<dbReference type="EMBL" id="UGOD01000001">
    <property type="protein sequence ID" value="STX51773.1"/>
    <property type="molecule type" value="Genomic_DNA"/>
</dbReference>
<dbReference type="RefSeq" id="WP_115331387.1">
    <property type="nucleotide sequence ID" value="NZ_CAAAHP010000002.1"/>
</dbReference>
<gene>
    <name evidence="1" type="ORF">NCTC13316_01871</name>
</gene>
<proteinExistence type="predicted"/>
<sequence>MIEVNIWFPSTHIFGRRVKNALGSFFAGPLNENAGHVNFKMDILEGSNEFSKVQNSEGQWIYEKSFARVGEKNEGKAAEITPNGGTHKQRTIKLEHRQVKKVRVNVVHHSFWPGPKPSVSSVVKDVLHLMGLSRPSKGVASEVSRHDIDMNRENNKKGANIIERRIDTTYTDSVIEEQKRLKVLLVKALILKKQELVAEHGKQVNAIKSERENLAQQVTTEKGLKSPSFSPNLFIKTEQAKPISVKQKISYFETQTATLPKKQKENERIELERKLDAELKQLNTKFAKQIAEYDKEIKQIQSTISPHDRAILQELDINRAQGQIRIDANSLMSEYELRKALLEEAKLNQEIATFQQRLKEISFSGNNLDKSKKQQIESINFNIETTTVNLLTVQERLEAIKRNLKGSILLQSIDDIRKKYRQYYEDSDREMNYHLSSNITNGCHSDTPIMLPTKETNQRFCLDEARVLEEVTRERTKNYSFITNNCVSSAKRCLIAGLTDEVREALKKHANFNETDFEVSTSQVETLASFQAWLFRLNEGLRHLNSLPMNYNPEVALIASSTC</sequence>
<evidence type="ECO:0000313" key="1">
    <source>
        <dbReference type="EMBL" id="STX51773.1"/>
    </source>
</evidence>
<accession>A0A378JNB0</accession>
<dbReference type="AlphaFoldDB" id="A0A378JNB0"/>